<keyword evidence="4 5" id="KW-0472">Membrane</keyword>
<dbReference type="STRING" id="416591.Tlet_0950"/>
<evidence type="ECO:0000256" key="1">
    <source>
        <dbReference type="ARBA" id="ARBA00004127"/>
    </source>
</evidence>
<evidence type="ECO:0000256" key="3">
    <source>
        <dbReference type="ARBA" id="ARBA00022989"/>
    </source>
</evidence>
<evidence type="ECO:0000256" key="5">
    <source>
        <dbReference type="SAM" id="Phobius"/>
    </source>
</evidence>
<accession>A8F5T2</accession>
<sequence length="126" mass="14455">MSKNLKKNLLRELNLTISALYLMNKDRVLTGKTKALAVITIAYALNPLDLIPDFIPVLGQLDDFIIIPLLIKCTLSSIPEELLKDYKSRAKNLNIGKRFNLTTVFIIVFWLLMILWLIDSVLKQIR</sequence>
<dbReference type="OrthoDB" id="45851at2"/>
<evidence type="ECO:0000259" key="6">
    <source>
        <dbReference type="Pfam" id="PF06803"/>
    </source>
</evidence>
<name>A8F5T2_PSELT</name>
<keyword evidence="2 5" id="KW-0812">Transmembrane</keyword>
<dbReference type="EMBL" id="CP000812">
    <property type="protein sequence ID" value="ABV33516.1"/>
    <property type="molecule type" value="Genomic_DNA"/>
</dbReference>
<dbReference type="Proteomes" id="UP000002016">
    <property type="component" value="Chromosome"/>
</dbReference>
<feature type="domain" description="DUF1232" evidence="6">
    <location>
        <begin position="33"/>
        <end position="69"/>
    </location>
</feature>
<comment type="subcellular location">
    <subcellularLocation>
        <location evidence="1">Endomembrane system</location>
        <topology evidence="1">Multi-pass membrane protein</topology>
    </subcellularLocation>
</comment>
<dbReference type="GO" id="GO:0012505">
    <property type="term" value="C:endomembrane system"/>
    <property type="evidence" value="ECO:0007669"/>
    <property type="project" value="UniProtKB-SubCell"/>
</dbReference>
<evidence type="ECO:0000313" key="8">
    <source>
        <dbReference type="Proteomes" id="UP000002016"/>
    </source>
</evidence>
<dbReference type="InterPro" id="IPR010652">
    <property type="entry name" value="DUF1232"/>
</dbReference>
<dbReference type="RefSeq" id="WP_012002997.1">
    <property type="nucleotide sequence ID" value="NC_009828.1"/>
</dbReference>
<feature type="transmembrane region" description="Helical" evidence="5">
    <location>
        <begin position="99"/>
        <end position="118"/>
    </location>
</feature>
<evidence type="ECO:0000256" key="2">
    <source>
        <dbReference type="ARBA" id="ARBA00022692"/>
    </source>
</evidence>
<organism evidence="7 8">
    <name type="scientific">Pseudothermotoga lettingae (strain ATCC BAA-301 / DSM 14385 / NBRC 107922 / TMO)</name>
    <name type="common">Thermotoga lettingae</name>
    <dbReference type="NCBI Taxonomy" id="416591"/>
    <lineage>
        <taxon>Bacteria</taxon>
        <taxon>Thermotogati</taxon>
        <taxon>Thermotogota</taxon>
        <taxon>Thermotogae</taxon>
        <taxon>Thermotogales</taxon>
        <taxon>Thermotogaceae</taxon>
        <taxon>Pseudothermotoga</taxon>
    </lineage>
</organism>
<dbReference type="eggNOG" id="COG3339">
    <property type="taxonomic scope" value="Bacteria"/>
</dbReference>
<evidence type="ECO:0000256" key="4">
    <source>
        <dbReference type="ARBA" id="ARBA00023136"/>
    </source>
</evidence>
<reference evidence="7 8" key="2">
    <citation type="journal article" date="2009" name="Proc. Natl. Acad. Sci. U.S.A.">
        <title>On the chimeric nature, thermophilic origin, and phylogenetic placement of the Thermotogales.</title>
        <authorList>
            <person name="Zhaxybayeva O."/>
            <person name="Swithers K.S."/>
            <person name="Lapierre P."/>
            <person name="Fournier G.P."/>
            <person name="Bickhart D.M."/>
            <person name="DeBoy R.T."/>
            <person name="Nelson K.E."/>
            <person name="Nesbo C.L."/>
            <person name="Doolittle W.F."/>
            <person name="Gogarten J.P."/>
            <person name="Noll K.M."/>
        </authorList>
    </citation>
    <scope>NUCLEOTIDE SEQUENCE [LARGE SCALE GENOMIC DNA]</scope>
    <source>
        <strain evidence="8">ATCC BAA-301 / DSM 14385 / NBRC 107922 / TMO</strain>
    </source>
</reference>
<proteinExistence type="predicted"/>
<keyword evidence="3 5" id="KW-1133">Transmembrane helix</keyword>
<reference evidence="7 8" key="1">
    <citation type="submission" date="2007-08" db="EMBL/GenBank/DDBJ databases">
        <title>Complete sequence of Thermotoga lettingae TMO.</title>
        <authorList>
            <consortium name="US DOE Joint Genome Institute"/>
            <person name="Copeland A."/>
            <person name="Lucas S."/>
            <person name="Lapidus A."/>
            <person name="Barry K."/>
            <person name="Glavina del Rio T."/>
            <person name="Dalin E."/>
            <person name="Tice H."/>
            <person name="Pitluck S."/>
            <person name="Foster B."/>
            <person name="Bruce D."/>
            <person name="Schmutz J."/>
            <person name="Larimer F."/>
            <person name="Land M."/>
            <person name="Hauser L."/>
            <person name="Kyrpides N."/>
            <person name="Mikhailova N."/>
            <person name="Nelson K."/>
            <person name="Gogarten J.P."/>
            <person name="Noll K."/>
            <person name="Richardson P."/>
        </authorList>
    </citation>
    <scope>NUCLEOTIDE SEQUENCE [LARGE SCALE GENOMIC DNA]</scope>
    <source>
        <strain evidence="8">ATCC BAA-301 / DSM 14385 / NBRC 107922 / TMO</strain>
    </source>
</reference>
<dbReference type="AlphaFoldDB" id="A8F5T2"/>
<dbReference type="HOGENOM" id="CLU_139031_0_1_0"/>
<keyword evidence="8" id="KW-1185">Reference proteome</keyword>
<protein>
    <recommendedName>
        <fullName evidence="6">DUF1232 domain-containing protein</fullName>
    </recommendedName>
</protein>
<dbReference type="KEGG" id="tle:Tlet_0950"/>
<dbReference type="Pfam" id="PF06803">
    <property type="entry name" value="DUF1232"/>
    <property type="match status" value="1"/>
</dbReference>
<evidence type="ECO:0000313" key="7">
    <source>
        <dbReference type="EMBL" id="ABV33516.1"/>
    </source>
</evidence>
<gene>
    <name evidence="7" type="ordered locus">Tlet_0950</name>
</gene>